<keyword evidence="12" id="KW-0238">DNA-binding</keyword>
<evidence type="ECO:0000256" key="9">
    <source>
        <dbReference type="ARBA" id="ARBA00022806"/>
    </source>
</evidence>
<dbReference type="SMART" id="SM00487">
    <property type="entry name" value="DEXDc"/>
    <property type="match status" value="1"/>
</dbReference>
<keyword evidence="7" id="KW-0227">DNA damage</keyword>
<dbReference type="InterPro" id="IPR002464">
    <property type="entry name" value="DNA/RNA_helicase_DEAH_CS"/>
</dbReference>
<dbReference type="EC" id="5.6.2.4" evidence="17"/>
<dbReference type="GO" id="GO:0005694">
    <property type="term" value="C:chromosome"/>
    <property type="evidence" value="ECO:0007669"/>
    <property type="project" value="TreeGrafter"/>
</dbReference>
<dbReference type="InterPro" id="IPR032284">
    <property type="entry name" value="RecQ_Zn-bd"/>
</dbReference>
<evidence type="ECO:0000256" key="19">
    <source>
        <dbReference type="ARBA" id="ARBA00073450"/>
    </source>
</evidence>
<dbReference type="FunFam" id="3.40.50.300:FF:000340">
    <property type="entry name" value="Bloom syndrome, RecQ helicase"/>
    <property type="match status" value="1"/>
</dbReference>
<dbReference type="SMART" id="SM00956">
    <property type="entry name" value="RQC"/>
    <property type="match status" value="1"/>
</dbReference>
<keyword evidence="11" id="KW-0067">ATP-binding</keyword>
<feature type="compositionally biased region" description="Gly residues" evidence="20">
    <location>
        <begin position="1423"/>
        <end position="1444"/>
    </location>
</feature>
<dbReference type="OrthoDB" id="10261556at2759"/>
<feature type="compositionally biased region" description="Basic residues" evidence="20">
    <location>
        <begin position="1387"/>
        <end position="1404"/>
    </location>
</feature>
<dbReference type="InterPro" id="IPR001650">
    <property type="entry name" value="Helicase_C-like"/>
</dbReference>
<dbReference type="PANTHER" id="PTHR13710">
    <property type="entry name" value="DNA HELICASE RECQ FAMILY MEMBER"/>
    <property type="match status" value="1"/>
</dbReference>
<feature type="region of interest" description="Disordered" evidence="20">
    <location>
        <begin position="1"/>
        <end position="41"/>
    </location>
</feature>
<feature type="compositionally biased region" description="Polar residues" evidence="20">
    <location>
        <begin position="595"/>
        <end position="610"/>
    </location>
</feature>
<dbReference type="InterPro" id="IPR018982">
    <property type="entry name" value="RQC_domain"/>
</dbReference>
<dbReference type="InterPro" id="IPR010997">
    <property type="entry name" value="HRDC-like_sf"/>
</dbReference>
<dbReference type="InterPro" id="IPR012532">
    <property type="entry name" value="BDHCT"/>
</dbReference>
<keyword evidence="8" id="KW-0378">Hydrolase</keyword>
<dbReference type="CDD" id="cd18794">
    <property type="entry name" value="SF2_C_RecQ"/>
    <property type="match status" value="1"/>
</dbReference>
<evidence type="ECO:0000313" key="24">
    <source>
        <dbReference type="Proteomes" id="UP000515152"/>
    </source>
</evidence>
<accession>A0A6P8F5R1</accession>
<dbReference type="InterPro" id="IPR004589">
    <property type="entry name" value="DNA_helicase_ATP-dep_RecQ"/>
</dbReference>
<dbReference type="PROSITE" id="PS51192">
    <property type="entry name" value="HELICASE_ATP_BIND_1"/>
    <property type="match status" value="1"/>
</dbReference>
<dbReference type="FunFam" id="3.40.50.300:FF:000537">
    <property type="entry name" value="Bloom syndrome RecQ-like helicase"/>
    <property type="match status" value="1"/>
</dbReference>
<feature type="compositionally biased region" description="Basic and acidic residues" evidence="20">
    <location>
        <begin position="211"/>
        <end position="223"/>
    </location>
</feature>
<evidence type="ECO:0000256" key="2">
    <source>
        <dbReference type="ARBA" id="ARBA00004123"/>
    </source>
</evidence>
<evidence type="ECO:0000256" key="1">
    <source>
        <dbReference type="ARBA" id="ARBA00001947"/>
    </source>
</evidence>
<protein>
    <recommendedName>
        <fullName evidence="19">RecQ-like DNA helicase BLM</fullName>
        <ecNumber evidence="17">5.6.2.4</ecNumber>
    </recommendedName>
    <alternativeName>
        <fullName evidence="18">DNA 3'-5' helicase BLM</fullName>
    </alternativeName>
</protein>
<comment type="similarity">
    <text evidence="3">Belongs to the helicase family. RecQ subfamily.</text>
</comment>
<feature type="compositionally biased region" description="Low complexity" evidence="20">
    <location>
        <begin position="1445"/>
        <end position="1455"/>
    </location>
</feature>
<dbReference type="SUPFAM" id="SSF47819">
    <property type="entry name" value="HRDC-like"/>
    <property type="match status" value="1"/>
</dbReference>
<dbReference type="GO" id="GO:0000724">
    <property type="term" value="P:double-strand break repair via homologous recombination"/>
    <property type="evidence" value="ECO:0007669"/>
    <property type="project" value="TreeGrafter"/>
</dbReference>
<evidence type="ECO:0000259" key="21">
    <source>
        <dbReference type="PROSITE" id="PS50967"/>
    </source>
</evidence>
<feature type="domain" description="HRDC" evidence="21">
    <location>
        <begin position="1268"/>
        <end position="1348"/>
    </location>
</feature>
<dbReference type="GO" id="GO:0005737">
    <property type="term" value="C:cytoplasm"/>
    <property type="evidence" value="ECO:0007669"/>
    <property type="project" value="TreeGrafter"/>
</dbReference>
<feature type="compositionally biased region" description="Basic and acidic residues" evidence="20">
    <location>
        <begin position="690"/>
        <end position="700"/>
    </location>
</feature>
<sequence length="1478" mass="163188">MPSIPQNNLKEQLERHSNAVQSKLSLARPKPGSFTFKKKSTSSIINTEGASKVTDSSGLANRKVNVPHNSAVTKLPLTFSTKTHRPQTPKFNFSANPKSKHQVITLPPNPFAVSKSIPDQAASKLSSALVNLDDNPSANKTTLLDCSLGIHTADWDDFDDFETPVKGKTVSPSPALHPASAEPGGTPVKRKTESPGHATPVRLSRGINAESGEHRETEGDKSPASKTTSTESARAGCSHVGSPETLVSVEDLDSNLEVCNASQDNIHPHPEETEPGDSPVKFMKRHQSIRKRQAVLSDSEEEAEVESGLSVKLKDDDPVCIQDTQIDCMDKCESRVDMDCIPPSPPPENESSSLRLRKTSPQSRCSRVTSLVGVTDVRSKDINGPDVKSDDALFSVMEAICGLVDSIPEHELIGLNCGTQLLVQRAQRKRIIALGGTPRTSISDKGVTPHPKPSFHQFSSVFDNTPSLKLFTSPVCEEIKDSSKKEFQFRKSISSVLPMDYDSSVFEDSSCLIGDVQTPGSSWRPSSSSTKPVLTEEKNSKCSSSFNFWSSNDQNDDFPSRPSSAQSDVQIIEDEPEELFYSTKRPGDWTDTETRGGSSRPPSSHTNTWTDADGDDFYNDDFDIDDFDEADIPNYLDEPQSASTSKWDSTSLGSAIREGGPVKSTQARSTVSTPSPAPASKPSKPASPEPDFRNPAHDRFRGFNFPHSAEMMKTFHKRFGLHQFRFNQLEAINASILGQDTFVLMPTGGGKSLCYQLPGSLSSGVTVVISPLKSLIVDQLQKLTTLGIPATSLSGEKSDSEASRIYMQLSKKDPVIKLLYATPEKVSSSGRMTSALQNLFERALLARFVIDEAHCVSQWGHDFRPDYKRLNELRQKFPRVPIMALTATATPRVQKDILNQLQMSSPQVFTMSFNRHNLKYTVLPKKPRKVDEDCIEWIKKHYPRGSGIVYCLSRNDCDGMAESLQRAGIAALAYHAGLKDNDREYVQCKWINQDGCQVICATIAFGMGIDKPDVRYVIHASLPKSVEGYYQESGRAGRDGEVSECVLFYAYSDVIRIKRLLTMDKNGNRQAIATHFNNLHSMVHFCENMSECRRIQLLAYFGEHKFNSSFCKEHPEVVCDNCARPNKYKARNVTEDVKKIVRFVQENCEKVGNRYNKSAQQSRLTLNMLVDIFIGHKSARVQTGMFGVGAAYSRHNADRLFKKLVLDNIVEEDLYIGNSGQAVAYISAGKKATNVLSGYMQVEFYETENASSIRKHKAAVTKNVSKREEMVHKCLEELNDLCKKLGKIFGIHYYNIFSTATLKKIAETLSADPEVLLQIDGVTEDKLEKYGAELIELLQKYSEWQLPVEEPTENSGWIDMAQGRHERDEDDDEEDASSAYFQGNSRGGKRKKSGYSRKPKRRKGGFQSSSAKGGNSNSSWGSSGSGSGRGGYKSRGRGAAGRGAAGRAPAGRRPGFMALPTPHSTARPFLKPTFSHMP</sequence>
<dbReference type="GO" id="GO:0005524">
    <property type="term" value="F:ATP binding"/>
    <property type="evidence" value="ECO:0007669"/>
    <property type="project" value="UniProtKB-KW"/>
</dbReference>
<dbReference type="GO" id="GO:0043138">
    <property type="term" value="F:3'-5' DNA helicase activity"/>
    <property type="evidence" value="ECO:0007669"/>
    <property type="project" value="UniProtKB-EC"/>
</dbReference>
<reference evidence="25" key="1">
    <citation type="submission" date="2025-08" db="UniProtKB">
        <authorList>
            <consortium name="RefSeq"/>
        </authorList>
    </citation>
    <scope>IDENTIFICATION</scope>
</reference>
<evidence type="ECO:0000256" key="4">
    <source>
        <dbReference type="ARBA" id="ARBA00022705"/>
    </source>
</evidence>
<name>A0A6P8F5R1_CLUHA</name>
<feature type="domain" description="Helicase ATP-binding" evidence="22">
    <location>
        <begin position="732"/>
        <end position="907"/>
    </location>
</feature>
<feature type="region of interest" description="Disordered" evidence="20">
    <location>
        <begin position="165"/>
        <end position="242"/>
    </location>
</feature>
<feature type="region of interest" description="Disordered" evidence="20">
    <location>
        <begin position="1352"/>
        <end position="1478"/>
    </location>
</feature>
<dbReference type="Proteomes" id="UP000515152">
    <property type="component" value="Chromosome 3"/>
</dbReference>
<evidence type="ECO:0000313" key="25">
    <source>
        <dbReference type="RefSeq" id="XP_031420304.1"/>
    </source>
</evidence>
<feature type="compositionally biased region" description="Polar residues" evidence="20">
    <location>
        <begin position="640"/>
        <end position="653"/>
    </location>
</feature>
<dbReference type="GO" id="GO:0046872">
    <property type="term" value="F:metal ion binding"/>
    <property type="evidence" value="ECO:0007669"/>
    <property type="project" value="UniProtKB-KW"/>
</dbReference>
<evidence type="ECO:0000256" key="8">
    <source>
        <dbReference type="ARBA" id="ARBA00022801"/>
    </source>
</evidence>
<dbReference type="PROSITE" id="PS50967">
    <property type="entry name" value="HRDC"/>
    <property type="match status" value="1"/>
</dbReference>
<feature type="compositionally biased region" description="Low complexity" evidence="20">
    <location>
        <begin position="669"/>
        <end position="686"/>
    </location>
</feature>
<dbReference type="Pfam" id="PF16124">
    <property type="entry name" value="RecQ_Zn_bind"/>
    <property type="match status" value="1"/>
</dbReference>
<dbReference type="RefSeq" id="XP_031420304.1">
    <property type="nucleotide sequence ID" value="XM_031564444.2"/>
</dbReference>
<evidence type="ECO:0000256" key="17">
    <source>
        <dbReference type="ARBA" id="ARBA00034808"/>
    </source>
</evidence>
<dbReference type="GO" id="GO:0016818">
    <property type="term" value="F:hydrolase activity, acting on acid anhydrides, in phosphorus-containing anhydrides"/>
    <property type="evidence" value="ECO:0007669"/>
    <property type="project" value="InterPro"/>
</dbReference>
<dbReference type="GO" id="GO:0003677">
    <property type="term" value="F:DNA binding"/>
    <property type="evidence" value="ECO:0007669"/>
    <property type="project" value="UniProtKB-KW"/>
</dbReference>
<keyword evidence="10" id="KW-0862">Zinc</keyword>
<comment type="subcellular location">
    <subcellularLocation>
        <location evidence="2">Nucleus</location>
    </subcellularLocation>
</comment>
<feature type="domain" description="Helicase C-terminal" evidence="23">
    <location>
        <begin position="930"/>
        <end position="1080"/>
    </location>
</feature>
<dbReference type="Pfam" id="PF00570">
    <property type="entry name" value="HRDC"/>
    <property type="match status" value="1"/>
</dbReference>
<dbReference type="Pfam" id="PF08072">
    <property type="entry name" value="BDHCT"/>
    <property type="match status" value="1"/>
</dbReference>
<evidence type="ECO:0000256" key="13">
    <source>
        <dbReference type="ARBA" id="ARBA00023204"/>
    </source>
</evidence>
<evidence type="ECO:0000256" key="6">
    <source>
        <dbReference type="ARBA" id="ARBA00022741"/>
    </source>
</evidence>
<dbReference type="InterPro" id="IPR032437">
    <property type="entry name" value="BLM_N"/>
</dbReference>
<dbReference type="InterPro" id="IPR044876">
    <property type="entry name" value="HRDC_dom_sf"/>
</dbReference>
<evidence type="ECO:0000256" key="12">
    <source>
        <dbReference type="ARBA" id="ARBA00023125"/>
    </source>
</evidence>
<evidence type="ECO:0000256" key="10">
    <source>
        <dbReference type="ARBA" id="ARBA00022833"/>
    </source>
</evidence>
<dbReference type="Gene3D" id="3.40.50.300">
    <property type="entry name" value="P-loop containing nucleotide triphosphate hydrolases"/>
    <property type="match status" value="2"/>
</dbReference>
<feature type="compositionally biased region" description="Polar residues" evidence="20">
    <location>
        <begin position="1"/>
        <end position="10"/>
    </location>
</feature>
<keyword evidence="4" id="KW-0235">DNA replication</keyword>
<evidence type="ECO:0000256" key="7">
    <source>
        <dbReference type="ARBA" id="ARBA00022763"/>
    </source>
</evidence>
<feature type="region of interest" description="Disordered" evidence="20">
    <location>
        <begin position="339"/>
        <end position="360"/>
    </location>
</feature>
<organism evidence="24 25">
    <name type="scientific">Clupea harengus</name>
    <name type="common">Atlantic herring</name>
    <dbReference type="NCBI Taxonomy" id="7950"/>
    <lineage>
        <taxon>Eukaryota</taxon>
        <taxon>Metazoa</taxon>
        <taxon>Chordata</taxon>
        <taxon>Craniata</taxon>
        <taxon>Vertebrata</taxon>
        <taxon>Euteleostomi</taxon>
        <taxon>Actinopterygii</taxon>
        <taxon>Neopterygii</taxon>
        <taxon>Teleostei</taxon>
        <taxon>Clupei</taxon>
        <taxon>Clupeiformes</taxon>
        <taxon>Clupeoidei</taxon>
        <taxon>Clupeidae</taxon>
        <taxon>Clupea</taxon>
    </lineage>
</organism>
<keyword evidence="5" id="KW-0479">Metal-binding</keyword>
<dbReference type="Pfam" id="PF00270">
    <property type="entry name" value="DEAD"/>
    <property type="match status" value="1"/>
</dbReference>
<dbReference type="SMART" id="SM00341">
    <property type="entry name" value="HRDC"/>
    <property type="match status" value="1"/>
</dbReference>
<evidence type="ECO:0000259" key="23">
    <source>
        <dbReference type="PROSITE" id="PS51194"/>
    </source>
</evidence>
<evidence type="ECO:0000256" key="3">
    <source>
        <dbReference type="ARBA" id="ARBA00005446"/>
    </source>
</evidence>
<dbReference type="PROSITE" id="PS51194">
    <property type="entry name" value="HELICASE_CTER"/>
    <property type="match status" value="1"/>
</dbReference>
<dbReference type="FunFam" id="1.10.150.80:FF:000003">
    <property type="entry name" value="Bloom syndrome RecQ-like helicase"/>
    <property type="match status" value="1"/>
</dbReference>
<dbReference type="GeneID" id="105905552"/>
<comment type="catalytic activity">
    <reaction evidence="16">
        <text>Couples ATP hydrolysis with the unwinding of duplex DNA by translocating in the 3'-5' direction.</text>
        <dbReference type="EC" id="5.6.2.4"/>
    </reaction>
</comment>
<gene>
    <name evidence="25" type="primary">blm</name>
</gene>
<dbReference type="NCBIfam" id="TIGR00614">
    <property type="entry name" value="recQ_fam"/>
    <property type="match status" value="1"/>
</dbReference>
<dbReference type="GO" id="GO:0009378">
    <property type="term" value="F:four-way junction helicase activity"/>
    <property type="evidence" value="ECO:0007669"/>
    <property type="project" value="TreeGrafter"/>
</dbReference>
<evidence type="ECO:0000259" key="22">
    <source>
        <dbReference type="PROSITE" id="PS51192"/>
    </source>
</evidence>
<evidence type="ECO:0000256" key="11">
    <source>
        <dbReference type="ARBA" id="ARBA00022840"/>
    </source>
</evidence>
<dbReference type="InterPro" id="IPR002121">
    <property type="entry name" value="HRDC_dom"/>
</dbReference>
<feature type="compositionally biased region" description="Low complexity" evidence="20">
    <location>
        <begin position="1408"/>
        <end position="1422"/>
    </location>
</feature>
<evidence type="ECO:0000256" key="14">
    <source>
        <dbReference type="ARBA" id="ARBA00023235"/>
    </source>
</evidence>
<dbReference type="KEGG" id="char:105905552"/>
<keyword evidence="15" id="KW-0539">Nucleus</keyword>
<dbReference type="SMART" id="SM00490">
    <property type="entry name" value="HELICc"/>
    <property type="match status" value="1"/>
</dbReference>
<dbReference type="InterPro" id="IPR027417">
    <property type="entry name" value="P-loop_NTPase"/>
</dbReference>
<evidence type="ECO:0000256" key="20">
    <source>
        <dbReference type="SAM" id="MobiDB-lite"/>
    </source>
</evidence>
<evidence type="ECO:0000256" key="15">
    <source>
        <dbReference type="ARBA" id="ARBA00023242"/>
    </source>
</evidence>
<feature type="region of interest" description="Disordered" evidence="20">
    <location>
        <begin position="81"/>
        <end position="100"/>
    </location>
</feature>
<dbReference type="SUPFAM" id="SSF52540">
    <property type="entry name" value="P-loop containing nucleoside triphosphate hydrolases"/>
    <property type="match status" value="2"/>
</dbReference>
<dbReference type="Pfam" id="PF16202">
    <property type="entry name" value="BLM_N"/>
    <property type="match status" value="1"/>
</dbReference>
<evidence type="ECO:0000256" key="18">
    <source>
        <dbReference type="ARBA" id="ARBA00044542"/>
    </source>
</evidence>
<dbReference type="GO" id="GO:0000723">
    <property type="term" value="P:telomere maintenance"/>
    <property type="evidence" value="ECO:0007669"/>
    <property type="project" value="TreeGrafter"/>
</dbReference>
<evidence type="ECO:0000256" key="5">
    <source>
        <dbReference type="ARBA" id="ARBA00022723"/>
    </source>
</evidence>
<feature type="region of interest" description="Disordered" evidence="20">
    <location>
        <begin position="575"/>
        <end position="700"/>
    </location>
</feature>
<dbReference type="GO" id="GO:0005634">
    <property type="term" value="C:nucleus"/>
    <property type="evidence" value="ECO:0007669"/>
    <property type="project" value="UniProtKB-SubCell"/>
</dbReference>
<dbReference type="InterPro" id="IPR011545">
    <property type="entry name" value="DEAD/DEAH_box_helicase_dom"/>
</dbReference>
<dbReference type="Gene3D" id="1.10.150.80">
    <property type="entry name" value="HRDC domain"/>
    <property type="match status" value="1"/>
</dbReference>
<dbReference type="GO" id="GO:0006260">
    <property type="term" value="P:DNA replication"/>
    <property type="evidence" value="ECO:0007669"/>
    <property type="project" value="UniProtKB-KW"/>
</dbReference>
<keyword evidence="13" id="KW-0234">DNA repair</keyword>
<feature type="region of interest" description="Disordered" evidence="20">
    <location>
        <begin position="516"/>
        <end position="536"/>
    </location>
</feature>
<evidence type="ECO:0000256" key="16">
    <source>
        <dbReference type="ARBA" id="ARBA00034617"/>
    </source>
</evidence>
<dbReference type="InterPro" id="IPR036388">
    <property type="entry name" value="WH-like_DNA-bd_sf"/>
</dbReference>
<proteinExistence type="inferred from homology"/>
<dbReference type="CTD" id="641"/>
<keyword evidence="9" id="KW-0347">Helicase</keyword>
<keyword evidence="24" id="KW-1185">Reference proteome</keyword>
<dbReference type="PANTHER" id="PTHR13710:SF153">
    <property type="entry name" value="RECQ-LIKE DNA HELICASE BLM"/>
    <property type="match status" value="1"/>
</dbReference>
<dbReference type="PROSITE" id="PS00690">
    <property type="entry name" value="DEAH_ATP_HELICASE"/>
    <property type="match status" value="1"/>
</dbReference>
<dbReference type="InterPro" id="IPR014001">
    <property type="entry name" value="Helicase_ATP-bd"/>
</dbReference>
<dbReference type="Gene3D" id="1.10.10.10">
    <property type="entry name" value="Winged helix-like DNA-binding domain superfamily/Winged helix DNA-binding domain"/>
    <property type="match status" value="1"/>
</dbReference>
<keyword evidence="6" id="KW-0547">Nucleotide-binding</keyword>
<feature type="compositionally biased region" description="Basic and acidic residues" evidence="20">
    <location>
        <begin position="585"/>
        <end position="594"/>
    </location>
</feature>
<feature type="compositionally biased region" description="Acidic residues" evidence="20">
    <location>
        <begin position="612"/>
        <end position="631"/>
    </location>
</feature>
<comment type="cofactor">
    <cofactor evidence="1">
        <name>Zn(2+)</name>
        <dbReference type="ChEBI" id="CHEBI:29105"/>
    </cofactor>
</comment>
<feature type="region of interest" description="Disordered" evidence="20">
    <location>
        <begin position="262"/>
        <end position="287"/>
    </location>
</feature>
<dbReference type="Pfam" id="PF09382">
    <property type="entry name" value="RQC"/>
    <property type="match status" value="1"/>
</dbReference>
<keyword evidence="14" id="KW-0413">Isomerase</keyword>
<dbReference type="Pfam" id="PF00271">
    <property type="entry name" value="Helicase_C"/>
    <property type="match status" value="1"/>
</dbReference>
<dbReference type="CDD" id="cd18016">
    <property type="entry name" value="DEXHc_RecQ2_BLM"/>
    <property type="match status" value="1"/>
</dbReference>